<comment type="caution">
    <text evidence="2">The sequence shown here is derived from an EMBL/GenBank/DDBJ whole genome shotgun (WGS) entry which is preliminary data.</text>
</comment>
<dbReference type="AlphaFoldDB" id="A0A3N4ZTT7"/>
<feature type="chain" id="PRO_5039165799" evidence="1">
    <location>
        <begin position="24"/>
        <end position="301"/>
    </location>
</feature>
<dbReference type="Gene3D" id="2.130.10.10">
    <property type="entry name" value="YVTN repeat-like/Quinoprotein amine dehydrogenase"/>
    <property type="match status" value="2"/>
</dbReference>
<keyword evidence="3" id="KW-1185">Reference proteome</keyword>
<protein>
    <submittedName>
        <fullName evidence="2">Sugar lactone lactonase YvrE</fullName>
    </submittedName>
</protein>
<evidence type="ECO:0000313" key="3">
    <source>
        <dbReference type="Proteomes" id="UP000280726"/>
    </source>
</evidence>
<feature type="signal peptide" evidence="1">
    <location>
        <begin position="1"/>
        <end position="23"/>
    </location>
</feature>
<gene>
    <name evidence="2" type="ORF">EDD32_3404</name>
</gene>
<dbReference type="EMBL" id="RKRA01000001">
    <property type="protein sequence ID" value="RPF28858.1"/>
    <property type="molecule type" value="Genomic_DNA"/>
</dbReference>
<dbReference type="SUPFAM" id="SSF63829">
    <property type="entry name" value="Calcium-dependent phosphotriesterase"/>
    <property type="match status" value="1"/>
</dbReference>
<dbReference type="Proteomes" id="UP000280726">
    <property type="component" value="Unassembled WGS sequence"/>
</dbReference>
<sequence length="301" mass="30751">MTRRPIGVLTAALVLLLTAPAAATPYPDRLELPAGFQPEGIAIGAGPTAWLGSLADGDIYAVDLRTGAGEVVSEGPGTPSVGLAVDSRGHLFVAGGPAGDARVVDTATGEVLATFALTGESTTFVNDVVLTREAAWFTDSFRAVLYRVPLGPAGALPDPGEVTELPLTGDWEQLAGFNANGIETTPDGKALLVVSSATGVLHRVDPATGETRAVDVEPLPAADGLLLQGRTLYAVQNAVGEIAVVELDPAGTRGTSVDTLTSPDLDVPTTVAAFGSDLYLPNARFGTPPAGAVYWVTAVDR</sequence>
<evidence type="ECO:0000256" key="1">
    <source>
        <dbReference type="SAM" id="SignalP"/>
    </source>
</evidence>
<name>A0A3N4ZTT7_9MICO</name>
<keyword evidence="1" id="KW-0732">Signal</keyword>
<organism evidence="2 3">
    <name type="scientific">Georgenia muralis</name>
    <dbReference type="NCBI Taxonomy" id="154117"/>
    <lineage>
        <taxon>Bacteria</taxon>
        <taxon>Bacillati</taxon>
        <taxon>Actinomycetota</taxon>
        <taxon>Actinomycetes</taxon>
        <taxon>Micrococcales</taxon>
        <taxon>Bogoriellaceae</taxon>
        <taxon>Georgenia</taxon>
    </lineage>
</organism>
<reference evidence="2 3" key="1">
    <citation type="submission" date="2018-11" db="EMBL/GenBank/DDBJ databases">
        <title>Sequencing the genomes of 1000 actinobacteria strains.</title>
        <authorList>
            <person name="Klenk H.-P."/>
        </authorList>
    </citation>
    <scope>NUCLEOTIDE SEQUENCE [LARGE SCALE GENOMIC DNA]</scope>
    <source>
        <strain evidence="2 3">DSM 14418</strain>
    </source>
</reference>
<accession>A0A3N4ZTT7</accession>
<dbReference type="OrthoDB" id="504981at2"/>
<dbReference type="RefSeq" id="WP_123919373.1">
    <property type="nucleotide sequence ID" value="NZ_RKRA01000001.1"/>
</dbReference>
<proteinExistence type="predicted"/>
<dbReference type="InterPro" id="IPR015943">
    <property type="entry name" value="WD40/YVTN_repeat-like_dom_sf"/>
</dbReference>
<evidence type="ECO:0000313" key="2">
    <source>
        <dbReference type="EMBL" id="RPF28858.1"/>
    </source>
</evidence>